<evidence type="ECO:0000313" key="7">
    <source>
        <dbReference type="Proteomes" id="UP001355207"/>
    </source>
</evidence>
<dbReference type="Pfam" id="PF13540">
    <property type="entry name" value="RCC1_2"/>
    <property type="match status" value="1"/>
</dbReference>
<gene>
    <name evidence="6" type="ORF">L201_004812</name>
</gene>
<dbReference type="Gene3D" id="3.30.710.10">
    <property type="entry name" value="Potassium Channel Kv1.1, Chain A"/>
    <property type="match status" value="2"/>
</dbReference>
<keyword evidence="2" id="KW-0040">ANK repeat</keyword>
<dbReference type="RefSeq" id="XP_066076647.1">
    <property type="nucleotide sequence ID" value="XM_066220550.1"/>
</dbReference>
<dbReference type="PROSITE" id="PS50012">
    <property type="entry name" value="RCC1_3"/>
    <property type="match status" value="3"/>
</dbReference>
<feature type="region of interest" description="Disordered" evidence="4">
    <location>
        <begin position="19"/>
        <end position="54"/>
    </location>
</feature>
<accession>A0AAX4JYB2</accession>
<dbReference type="EMBL" id="CP144103">
    <property type="protein sequence ID" value="WWC89884.1"/>
    <property type="molecule type" value="Genomic_DNA"/>
</dbReference>
<dbReference type="InterPro" id="IPR000408">
    <property type="entry name" value="Reg_chr_condens"/>
</dbReference>
<feature type="domain" description="BTB" evidence="5">
    <location>
        <begin position="654"/>
        <end position="726"/>
    </location>
</feature>
<feature type="compositionally biased region" description="Polar residues" evidence="4">
    <location>
        <begin position="1444"/>
        <end position="1468"/>
    </location>
</feature>
<dbReference type="Gene3D" id="2.130.10.30">
    <property type="entry name" value="Regulator of chromosome condensation 1/beta-lactamase-inhibitor protein II"/>
    <property type="match status" value="1"/>
</dbReference>
<dbReference type="Proteomes" id="UP001355207">
    <property type="component" value="Chromosome 6"/>
</dbReference>
<feature type="domain" description="BTB" evidence="5">
    <location>
        <begin position="806"/>
        <end position="873"/>
    </location>
</feature>
<dbReference type="InterPro" id="IPR011333">
    <property type="entry name" value="SKP1/BTB/POZ_sf"/>
</dbReference>
<sequence length="1535" mass="166844">MPNLHVHYHNGNIKAFRQELDNSNTGGGGGGGGGWKNNNNANKDPGSASGGRSWSMTGFNTIPVKTDINERDQLGRTVLHLVASSLTSISYTFLGILLRNPSISVNLQDSESGYTALHRALFVGNLKAARDLLARNDIDLSIKDSEGMTAFDLYNGTVEGTNPPHDVDGSDLYVWGVNRNYALGTGDASDKTYPDHINLLTQAQANGRSEPNQKFDHVGVKSVIMAKLHTGVITTEQRGNLSLCGFGSNGRLGRSVHSQLQLLPLPDLPHNIIDIALGQDHTLALASGGYILSWGHNRFSQLGYAIEIPEKPIPGHNAGDDLVQISPKRIVGPLKKEVVRGVAAGRMASACWTSDAVWTWGTNAGHLGYDKASNPVQIVPRRVTSITQPVLDIAFTDYAMICLLDTYEVLCFHRDTSFKISFSTPRVLSEAFPFRPPQATLKPMIKKVTSCGASFAALSSIGDVFTFSLPNPLEDLPKDARGGHVNVKPQMIWALRKSFTAVQDVALGSDGTVIICTQSGHVFVRQRLKSGSGQLKFRRIPYLQRVIKVAVNESGAFAVVRVDAKATPIALNGRTLEEDLYLLQPHIRRFESQMTADEFEEALKKKVEDDDEDESSNSITKDLATAFRFCTILSRWRNDDGDSLFAWSDSLLGSDIHLVVKDIAIPAHSVMLSLRMPKLRDILAGRGKSDYLSLGKYRGSKAIHIKACHPLVVLLLLQYIYSDDISALWDARVARAVQDKFASLKLPLGQIKIDLKLIAEDLGLAPLSNVLNSASKQPISQSTLPANLYAFFSSSYTLQPSTQTQCDVTLVLADKEISCNSTILRSRCPFFEAMFADSDWTSRRKEEGRVTVYMEHLKWTPMRLVFRFIHEGEEDDLFDYLHQETLDEFLDFVFEVLAAATELLLDRLVLVCSRAIIKHCNAFNAAALATEAAFYQANTLKLSIFDYIISCMETMLESGLLDEMDNDVLQDLSEVIAQKQGKKLSVSRSQLLVKQAMEKHREWLLLQDIPQPRIRQPFKWKPKSPALSPVDTMTFSSSNTSKAKEKAKLPPPPSPMLSPEMLPSAADGIFQMDDDLPTPPSTASGAITPKANRPITPLDLSAAPNQGGKGAVWRSKTVETEKVDLRSIMAGEVAKKTPGRPTAIPGASYTGPSSSSRPLPTPLPTPTKAPYATQSPPASGSPWRPMETRKTSLSSVQQAQQPSSSTSSPIPQRTASNKVITPVKLPPPAPGSTPQRKVSGGIGMGGSGSGSGAAWTTPNFSPAPPPIVPSMSPNITTGFSLLAIQQHERDLAELNSMKKPTKTLKQIQEEEKEAEKDKAQEEDFMKWWAEEEARVAKESGVGSSSNNTASSTGRGGKAGRGKMRTPTTKGRGGKSNNNNPGLIPLNGDSAEPINGDTMKPRIDGGHPRGGSRGGKPKNKGNRDGDNDGNKQTQTKTPSKPKQSEVTTKTPKQSNGSNHSPKNSKQTNGSNANSHLQSQSNQHHHTSSNKTSVSQPTTTTPQSQTQSQSQPRLQPAASSFIPKADAPTFVPKFGKP</sequence>
<dbReference type="PROSITE" id="PS50088">
    <property type="entry name" value="ANK_REPEAT"/>
    <property type="match status" value="1"/>
</dbReference>
<feature type="repeat" description="RCC1" evidence="3">
    <location>
        <begin position="289"/>
        <end position="355"/>
    </location>
</feature>
<evidence type="ECO:0000313" key="6">
    <source>
        <dbReference type="EMBL" id="WWC89884.1"/>
    </source>
</evidence>
<dbReference type="InterPro" id="IPR036770">
    <property type="entry name" value="Ankyrin_rpt-contain_sf"/>
</dbReference>
<dbReference type="CDD" id="cd18186">
    <property type="entry name" value="BTB_POZ_ZBTB_KLHL-like"/>
    <property type="match status" value="2"/>
</dbReference>
<dbReference type="InterPro" id="IPR009091">
    <property type="entry name" value="RCC1/BLIP-II"/>
</dbReference>
<dbReference type="PANTHER" id="PTHR22872">
    <property type="entry name" value="BTK-BINDING PROTEIN-RELATED"/>
    <property type="match status" value="1"/>
</dbReference>
<feature type="compositionally biased region" description="Low complexity" evidence="4">
    <location>
        <begin position="1487"/>
        <end position="1510"/>
    </location>
</feature>
<dbReference type="GeneID" id="91095482"/>
<evidence type="ECO:0000256" key="2">
    <source>
        <dbReference type="PROSITE-ProRule" id="PRU00023"/>
    </source>
</evidence>
<reference evidence="6 7" key="1">
    <citation type="submission" date="2024-01" db="EMBL/GenBank/DDBJ databases">
        <title>Comparative genomics of Cryptococcus and Kwoniella reveals pathogenesis evolution and contrasting modes of karyotype evolution via chromosome fusion or intercentromeric recombination.</title>
        <authorList>
            <person name="Coelho M.A."/>
            <person name="David-Palma M."/>
            <person name="Shea T."/>
            <person name="Bowers K."/>
            <person name="McGinley-Smith S."/>
            <person name="Mohammad A.W."/>
            <person name="Gnirke A."/>
            <person name="Yurkov A.M."/>
            <person name="Nowrousian M."/>
            <person name="Sun S."/>
            <person name="Cuomo C.A."/>
            <person name="Heitman J."/>
        </authorList>
    </citation>
    <scope>NUCLEOTIDE SEQUENCE [LARGE SCALE GENOMIC DNA]</scope>
    <source>
        <strain evidence="6 7">CBS 6074</strain>
    </source>
</reference>
<feature type="region of interest" description="Disordered" evidence="4">
    <location>
        <begin position="1073"/>
        <end position="1112"/>
    </location>
</feature>
<feature type="compositionally biased region" description="Low complexity" evidence="4">
    <location>
        <begin position="1376"/>
        <end position="1387"/>
    </location>
</feature>
<dbReference type="Gene3D" id="1.25.40.20">
    <property type="entry name" value="Ankyrin repeat-containing domain"/>
    <property type="match status" value="1"/>
</dbReference>
<protein>
    <recommendedName>
        <fullName evidence="5">BTB domain-containing protein</fullName>
    </recommendedName>
</protein>
<dbReference type="SUPFAM" id="SSF50985">
    <property type="entry name" value="RCC1/BLIP-II"/>
    <property type="match status" value="1"/>
</dbReference>
<feature type="compositionally biased region" description="Basic and acidic residues" evidence="4">
    <location>
        <begin position="1307"/>
        <end position="1337"/>
    </location>
</feature>
<evidence type="ECO:0000256" key="3">
    <source>
        <dbReference type="PROSITE-ProRule" id="PRU00235"/>
    </source>
</evidence>
<feature type="repeat" description="RCC1" evidence="3">
    <location>
        <begin position="239"/>
        <end position="288"/>
    </location>
</feature>
<feature type="repeat" description="ANK" evidence="2">
    <location>
        <begin position="112"/>
        <end position="145"/>
    </location>
</feature>
<feature type="compositionally biased region" description="Gly residues" evidence="4">
    <location>
        <begin position="1240"/>
        <end position="1251"/>
    </location>
</feature>
<evidence type="ECO:0000256" key="1">
    <source>
        <dbReference type="ARBA" id="ARBA00022737"/>
    </source>
</evidence>
<dbReference type="SMART" id="SM00225">
    <property type="entry name" value="BTB"/>
    <property type="match status" value="2"/>
</dbReference>
<feature type="compositionally biased region" description="Low complexity" evidence="4">
    <location>
        <begin position="1469"/>
        <end position="1480"/>
    </location>
</feature>
<feature type="region of interest" description="Disordered" evidence="4">
    <location>
        <begin position="1292"/>
        <end position="1535"/>
    </location>
</feature>
<dbReference type="PROSITE" id="PS50097">
    <property type="entry name" value="BTB"/>
    <property type="match status" value="2"/>
</dbReference>
<evidence type="ECO:0000256" key="4">
    <source>
        <dbReference type="SAM" id="MobiDB-lite"/>
    </source>
</evidence>
<feature type="compositionally biased region" description="Low complexity" evidence="4">
    <location>
        <begin position="1192"/>
        <end position="1212"/>
    </location>
</feature>
<feature type="compositionally biased region" description="Low complexity" evidence="4">
    <location>
        <begin position="1429"/>
        <end position="1440"/>
    </location>
</feature>
<dbReference type="PANTHER" id="PTHR22872:SF2">
    <property type="entry name" value="INHIBITOR OF BRUTON TYROSINE KINASE"/>
    <property type="match status" value="1"/>
</dbReference>
<dbReference type="SUPFAM" id="SSF48403">
    <property type="entry name" value="Ankyrin repeat"/>
    <property type="match status" value="1"/>
</dbReference>
<organism evidence="6 7">
    <name type="scientific">Kwoniella dendrophila CBS 6074</name>
    <dbReference type="NCBI Taxonomy" id="1295534"/>
    <lineage>
        <taxon>Eukaryota</taxon>
        <taxon>Fungi</taxon>
        <taxon>Dikarya</taxon>
        <taxon>Basidiomycota</taxon>
        <taxon>Agaricomycotina</taxon>
        <taxon>Tremellomycetes</taxon>
        <taxon>Tremellales</taxon>
        <taxon>Cryptococcaceae</taxon>
        <taxon>Kwoniella</taxon>
    </lineage>
</organism>
<dbReference type="SUPFAM" id="SSF54695">
    <property type="entry name" value="POZ domain"/>
    <property type="match status" value="2"/>
</dbReference>
<feature type="compositionally biased region" description="Gly residues" evidence="4">
    <location>
        <begin position="25"/>
        <end position="35"/>
    </location>
</feature>
<feature type="compositionally biased region" description="Low complexity" evidence="4">
    <location>
        <begin position="1339"/>
        <end position="1352"/>
    </location>
</feature>
<feature type="compositionally biased region" description="Polar residues" evidence="4">
    <location>
        <begin position="1031"/>
        <end position="1040"/>
    </location>
</feature>
<feature type="repeat" description="RCC1" evidence="3">
    <location>
        <begin position="170"/>
        <end position="236"/>
    </location>
</feature>
<dbReference type="InterPro" id="IPR051625">
    <property type="entry name" value="Signaling_Regulatory_Domain"/>
</dbReference>
<keyword evidence="1" id="KW-0677">Repeat</keyword>
<evidence type="ECO:0000259" key="5">
    <source>
        <dbReference type="PROSITE" id="PS50097"/>
    </source>
</evidence>
<dbReference type="Pfam" id="PF00651">
    <property type="entry name" value="BTB"/>
    <property type="match status" value="1"/>
</dbReference>
<feature type="region of interest" description="Disordered" evidence="4">
    <location>
        <begin position="1129"/>
        <end position="1275"/>
    </location>
</feature>
<dbReference type="InterPro" id="IPR002110">
    <property type="entry name" value="Ankyrin_rpt"/>
</dbReference>
<feature type="region of interest" description="Disordered" evidence="4">
    <location>
        <begin position="1017"/>
        <end position="1055"/>
    </location>
</feature>
<proteinExistence type="predicted"/>
<keyword evidence="7" id="KW-1185">Reference proteome</keyword>
<name>A0AAX4JYB2_9TREE</name>
<dbReference type="InterPro" id="IPR000210">
    <property type="entry name" value="BTB/POZ_dom"/>
</dbReference>